<evidence type="ECO:0000256" key="2">
    <source>
        <dbReference type="ARBA" id="ARBA00023125"/>
    </source>
</evidence>
<keyword evidence="2" id="KW-0238">DNA-binding</keyword>
<dbReference type="PANTHER" id="PTHR33204:SF18">
    <property type="entry name" value="TRANSCRIPTIONAL REGULATORY PROTEIN"/>
    <property type="match status" value="1"/>
</dbReference>
<evidence type="ECO:0000256" key="1">
    <source>
        <dbReference type="ARBA" id="ARBA00023015"/>
    </source>
</evidence>
<sequence>MNPQAGQNSRETALGFVQEEHIQGATVTDIRSAKRKNHIATSGNPFMKNCPSRDLLDTISDKWAVLILLSIADGPLRNGEIKEQVEGITAKMLTQRLGVLMEDGLVTRTSHPVVPPRVDYQLTELGESVIEPCRAMYSWAVNNVSEVEAYRTA</sequence>
<evidence type="ECO:0000256" key="3">
    <source>
        <dbReference type="ARBA" id="ARBA00023163"/>
    </source>
</evidence>
<dbReference type="STRING" id="1121353.H924_08875"/>
<proteinExistence type="predicted"/>
<protein>
    <recommendedName>
        <fullName evidence="4">HTH hxlR-type domain-containing protein</fullName>
    </recommendedName>
</protein>
<dbReference type="InterPro" id="IPR036390">
    <property type="entry name" value="WH_DNA-bd_sf"/>
</dbReference>
<gene>
    <name evidence="5" type="ORF">H924_08875</name>
</gene>
<dbReference type="Gene3D" id="1.10.10.10">
    <property type="entry name" value="Winged helix-like DNA-binding domain superfamily/Winged helix DNA-binding domain"/>
    <property type="match status" value="1"/>
</dbReference>
<dbReference type="Pfam" id="PF01638">
    <property type="entry name" value="HxlR"/>
    <property type="match status" value="1"/>
</dbReference>
<evidence type="ECO:0000313" key="5">
    <source>
        <dbReference type="EMBL" id="AGG67213.1"/>
    </source>
</evidence>
<dbReference type="EMBL" id="CP004354">
    <property type="protein sequence ID" value="AGG67213.1"/>
    <property type="molecule type" value="Genomic_DNA"/>
</dbReference>
<dbReference type="InterPro" id="IPR011991">
    <property type="entry name" value="ArsR-like_HTH"/>
</dbReference>
<dbReference type="GO" id="GO:0003677">
    <property type="term" value="F:DNA binding"/>
    <property type="evidence" value="ECO:0007669"/>
    <property type="project" value="UniProtKB-KW"/>
</dbReference>
<dbReference type="eggNOG" id="COG1733">
    <property type="taxonomic scope" value="Bacteria"/>
</dbReference>
<dbReference type="AlphaFoldDB" id="M1UZJ9"/>
<reference evidence="5 6" key="1">
    <citation type="submission" date="2013-02" db="EMBL/GenBank/DDBJ databases">
        <title>The complete genome sequence of Corynebacterium callunae DSM 20147.</title>
        <authorList>
            <person name="Ruckert C."/>
            <person name="Albersmeier A."/>
            <person name="Kalinowski J."/>
        </authorList>
    </citation>
    <scope>NUCLEOTIDE SEQUENCE [LARGE SCALE GENOMIC DNA]</scope>
    <source>
        <strain evidence="5 6">DSM 20147</strain>
    </source>
</reference>
<feature type="domain" description="HTH hxlR-type" evidence="4">
    <location>
        <begin position="50"/>
        <end position="148"/>
    </location>
</feature>
<dbReference type="OrthoDB" id="370168at2"/>
<dbReference type="HOGENOM" id="CLU_111585_2_0_11"/>
<keyword evidence="3" id="KW-0804">Transcription</keyword>
<dbReference type="CDD" id="cd00090">
    <property type="entry name" value="HTH_ARSR"/>
    <property type="match status" value="1"/>
</dbReference>
<keyword evidence="1" id="KW-0805">Transcription regulation</keyword>
<dbReference type="Proteomes" id="UP000011760">
    <property type="component" value="Chromosome"/>
</dbReference>
<organism evidence="5 6">
    <name type="scientific">Corynebacterium callunae DSM 20147</name>
    <dbReference type="NCBI Taxonomy" id="1121353"/>
    <lineage>
        <taxon>Bacteria</taxon>
        <taxon>Bacillati</taxon>
        <taxon>Actinomycetota</taxon>
        <taxon>Actinomycetes</taxon>
        <taxon>Mycobacteriales</taxon>
        <taxon>Corynebacteriaceae</taxon>
        <taxon>Corynebacterium</taxon>
    </lineage>
</organism>
<evidence type="ECO:0000313" key="6">
    <source>
        <dbReference type="Proteomes" id="UP000011760"/>
    </source>
</evidence>
<dbReference type="PROSITE" id="PS51118">
    <property type="entry name" value="HTH_HXLR"/>
    <property type="match status" value="1"/>
</dbReference>
<dbReference type="RefSeq" id="WP_015651644.1">
    <property type="nucleotide sequence ID" value="NC_020506.1"/>
</dbReference>
<keyword evidence="6" id="KW-1185">Reference proteome</keyword>
<dbReference type="PATRIC" id="fig|1121353.3.peg.1809"/>
<name>M1UZJ9_9CORY</name>
<accession>M1UZJ9</accession>
<dbReference type="PANTHER" id="PTHR33204">
    <property type="entry name" value="TRANSCRIPTIONAL REGULATOR, MARR FAMILY"/>
    <property type="match status" value="1"/>
</dbReference>
<dbReference type="InterPro" id="IPR036388">
    <property type="entry name" value="WH-like_DNA-bd_sf"/>
</dbReference>
<dbReference type="KEGG" id="ccn:H924_08875"/>
<dbReference type="InterPro" id="IPR002577">
    <property type="entry name" value="HTH_HxlR"/>
</dbReference>
<evidence type="ECO:0000259" key="4">
    <source>
        <dbReference type="PROSITE" id="PS51118"/>
    </source>
</evidence>
<dbReference type="SUPFAM" id="SSF46785">
    <property type="entry name" value="Winged helix' DNA-binding domain"/>
    <property type="match status" value="1"/>
</dbReference>